<dbReference type="AlphaFoldDB" id="A0A699TZR3"/>
<organism evidence="1">
    <name type="scientific">Tanacetum cinerariifolium</name>
    <name type="common">Dalmatian daisy</name>
    <name type="synonym">Chrysanthemum cinerariifolium</name>
    <dbReference type="NCBI Taxonomy" id="118510"/>
    <lineage>
        <taxon>Eukaryota</taxon>
        <taxon>Viridiplantae</taxon>
        <taxon>Streptophyta</taxon>
        <taxon>Embryophyta</taxon>
        <taxon>Tracheophyta</taxon>
        <taxon>Spermatophyta</taxon>
        <taxon>Magnoliopsida</taxon>
        <taxon>eudicotyledons</taxon>
        <taxon>Gunneridae</taxon>
        <taxon>Pentapetalae</taxon>
        <taxon>asterids</taxon>
        <taxon>campanulids</taxon>
        <taxon>Asterales</taxon>
        <taxon>Asteraceae</taxon>
        <taxon>Asteroideae</taxon>
        <taxon>Anthemideae</taxon>
        <taxon>Anthemidinae</taxon>
        <taxon>Tanacetum</taxon>
    </lineage>
</organism>
<gene>
    <name evidence="1" type="ORF">Tci_886468</name>
</gene>
<evidence type="ECO:0000313" key="1">
    <source>
        <dbReference type="EMBL" id="GFD14499.1"/>
    </source>
</evidence>
<protein>
    <submittedName>
        <fullName evidence="1">Gag-Pol polyprotein</fullName>
    </submittedName>
</protein>
<name>A0A699TZR3_TANCI</name>
<proteinExistence type="predicted"/>
<comment type="caution">
    <text evidence="1">The sequence shown here is derived from an EMBL/GenBank/DDBJ whole genome shotgun (WGS) entry which is preliminary data.</text>
</comment>
<sequence>MEDHNIAPVDNNLFVNVFALKPHSKASSSGDISSTESPYVSQSLHHLNKWSKDHPLDNVIGNPSRSVSTQKQLATDALWCLYSSVLSKIEPKNFKSAIIKDCWFQAMQDEIHKFDRLQVWELVPQPDCVMIIALK</sequence>
<reference evidence="1" key="1">
    <citation type="journal article" date="2019" name="Sci. Rep.">
        <title>Draft genome of Tanacetum cinerariifolium, the natural source of mosquito coil.</title>
        <authorList>
            <person name="Yamashiro T."/>
            <person name="Shiraishi A."/>
            <person name="Satake H."/>
            <person name="Nakayama K."/>
        </authorList>
    </citation>
    <scope>NUCLEOTIDE SEQUENCE</scope>
</reference>
<dbReference type="EMBL" id="BKCJ011279842">
    <property type="protein sequence ID" value="GFD14499.1"/>
    <property type="molecule type" value="Genomic_DNA"/>
</dbReference>
<accession>A0A699TZR3</accession>